<evidence type="ECO:0000313" key="3">
    <source>
        <dbReference type="Proteomes" id="UP000008792"/>
    </source>
</evidence>
<protein>
    <submittedName>
        <fullName evidence="2">Uncharacterized protein</fullName>
    </submittedName>
</protein>
<evidence type="ECO:0000313" key="2">
    <source>
        <dbReference type="EMBL" id="EDW62602.1"/>
    </source>
</evidence>
<dbReference type="OMA" id="MPYQQHI"/>
<dbReference type="OrthoDB" id="7850692at2759"/>
<accession>B4M735</accession>
<name>B4M735_DROVI</name>
<dbReference type="eggNOG" id="ENOG502TM0U">
    <property type="taxonomic scope" value="Eukaryota"/>
</dbReference>
<dbReference type="PhylomeDB" id="B4M735"/>
<reference evidence="2 3" key="1">
    <citation type="journal article" date="2007" name="Nature">
        <title>Evolution of genes and genomes on the Drosophila phylogeny.</title>
        <authorList>
            <consortium name="Drosophila 12 Genomes Consortium"/>
            <person name="Clark A.G."/>
            <person name="Eisen M.B."/>
            <person name="Smith D.R."/>
            <person name="Bergman C.M."/>
            <person name="Oliver B."/>
            <person name="Markow T.A."/>
            <person name="Kaufman T.C."/>
            <person name="Kellis M."/>
            <person name="Gelbart W."/>
            <person name="Iyer V.N."/>
            <person name="Pollard D.A."/>
            <person name="Sackton T.B."/>
            <person name="Larracuente A.M."/>
            <person name="Singh N.D."/>
            <person name="Abad J.P."/>
            <person name="Abt D.N."/>
            <person name="Adryan B."/>
            <person name="Aguade M."/>
            <person name="Akashi H."/>
            <person name="Anderson W.W."/>
            <person name="Aquadro C.F."/>
            <person name="Ardell D.H."/>
            <person name="Arguello R."/>
            <person name="Artieri C.G."/>
            <person name="Barbash D.A."/>
            <person name="Barker D."/>
            <person name="Barsanti P."/>
            <person name="Batterham P."/>
            <person name="Batzoglou S."/>
            <person name="Begun D."/>
            <person name="Bhutkar A."/>
            <person name="Blanco E."/>
            <person name="Bosak S.A."/>
            <person name="Bradley R.K."/>
            <person name="Brand A.D."/>
            <person name="Brent M.R."/>
            <person name="Brooks A.N."/>
            <person name="Brown R.H."/>
            <person name="Butlin R.K."/>
            <person name="Caggese C."/>
            <person name="Calvi B.R."/>
            <person name="Bernardo de Carvalho A."/>
            <person name="Caspi A."/>
            <person name="Castrezana S."/>
            <person name="Celniker S.E."/>
            <person name="Chang J.L."/>
            <person name="Chapple C."/>
            <person name="Chatterji S."/>
            <person name="Chinwalla A."/>
            <person name="Civetta A."/>
            <person name="Clifton S.W."/>
            <person name="Comeron J.M."/>
            <person name="Costello J.C."/>
            <person name="Coyne J.A."/>
            <person name="Daub J."/>
            <person name="David R.G."/>
            <person name="Delcher A.L."/>
            <person name="Delehaunty K."/>
            <person name="Do C.B."/>
            <person name="Ebling H."/>
            <person name="Edwards K."/>
            <person name="Eickbush T."/>
            <person name="Evans J.D."/>
            <person name="Filipski A."/>
            <person name="Findeiss S."/>
            <person name="Freyhult E."/>
            <person name="Fulton L."/>
            <person name="Fulton R."/>
            <person name="Garcia A.C."/>
            <person name="Gardiner A."/>
            <person name="Garfield D.A."/>
            <person name="Garvin B.E."/>
            <person name="Gibson G."/>
            <person name="Gilbert D."/>
            <person name="Gnerre S."/>
            <person name="Godfrey J."/>
            <person name="Good R."/>
            <person name="Gotea V."/>
            <person name="Gravely B."/>
            <person name="Greenberg A.J."/>
            <person name="Griffiths-Jones S."/>
            <person name="Gross S."/>
            <person name="Guigo R."/>
            <person name="Gustafson E.A."/>
            <person name="Haerty W."/>
            <person name="Hahn M.W."/>
            <person name="Halligan D.L."/>
            <person name="Halpern A.L."/>
            <person name="Halter G.M."/>
            <person name="Han M.V."/>
            <person name="Heger A."/>
            <person name="Hillier L."/>
            <person name="Hinrichs A.S."/>
            <person name="Holmes I."/>
            <person name="Hoskins R.A."/>
            <person name="Hubisz M.J."/>
            <person name="Hultmark D."/>
            <person name="Huntley M.A."/>
            <person name="Jaffe D.B."/>
            <person name="Jagadeeshan S."/>
            <person name="Jeck W.R."/>
            <person name="Johnson J."/>
            <person name="Jones C.D."/>
            <person name="Jordan W.C."/>
            <person name="Karpen G.H."/>
            <person name="Kataoka E."/>
            <person name="Keightley P.D."/>
            <person name="Kheradpour P."/>
            <person name="Kirkness E.F."/>
            <person name="Koerich L.B."/>
            <person name="Kristiansen K."/>
            <person name="Kudrna D."/>
            <person name="Kulathinal R.J."/>
            <person name="Kumar S."/>
            <person name="Kwok R."/>
            <person name="Lander E."/>
            <person name="Langley C.H."/>
            <person name="Lapoint R."/>
            <person name="Lazzaro B.P."/>
            <person name="Lee S.J."/>
            <person name="Levesque L."/>
            <person name="Li R."/>
            <person name="Lin C.F."/>
            <person name="Lin M.F."/>
            <person name="Lindblad-Toh K."/>
            <person name="Llopart A."/>
            <person name="Long M."/>
            <person name="Low L."/>
            <person name="Lozovsky E."/>
            <person name="Lu J."/>
            <person name="Luo M."/>
            <person name="Machado C.A."/>
            <person name="Makalowski W."/>
            <person name="Marzo M."/>
            <person name="Matsuda M."/>
            <person name="Matzkin L."/>
            <person name="McAllister B."/>
            <person name="McBride C.S."/>
            <person name="McKernan B."/>
            <person name="McKernan K."/>
            <person name="Mendez-Lago M."/>
            <person name="Minx P."/>
            <person name="Mollenhauer M.U."/>
            <person name="Montooth K."/>
            <person name="Mount S.M."/>
            <person name="Mu X."/>
            <person name="Myers E."/>
            <person name="Negre B."/>
            <person name="Newfeld S."/>
            <person name="Nielsen R."/>
            <person name="Noor M.A."/>
            <person name="O'Grady P."/>
            <person name="Pachter L."/>
            <person name="Papaceit M."/>
            <person name="Parisi M.J."/>
            <person name="Parisi M."/>
            <person name="Parts L."/>
            <person name="Pedersen J.S."/>
            <person name="Pesole G."/>
            <person name="Phillippy A.M."/>
            <person name="Ponting C.P."/>
            <person name="Pop M."/>
            <person name="Porcelli D."/>
            <person name="Powell J.R."/>
            <person name="Prohaska S."/>
            <person name="Pruitt K."/>
            <person name="Puig M."/>
            <person name="Quesneville H."/>
            <person name="Ram K.R."/>
            <person name="Rand D."/>
            <person name="Rasmussen M.D."/>
            <person name="Reed L.K."/>
            <person name="Reenan R."/>
            <person name="Reily A."/>
            <person name="Remington K.A."/>
            <person name="Rieger T.T."/>
            <person name="Ritchie M.G."/>
            <person name="Robin C."/>
            <person name="Rogers Y.H."/>
            <person name="Rohde C."/>
            <person name="Rozas J."/>
            <person name="Rubenfield M.J."/>
            <person name="Ruiz A."/>
            <person name="Russo S."/>
            <person name="Salzberg S.L."/>
            <person name="Sanchez-Gracia A."/>
            <person name="Saranga D.J."/>
            <person name="Sato H."/>
            <person name="Schaeffer S.W."/>
            <person name="Schatz M.C."/>
            <person name="Schlenke T."/>
            <person name="Schwartz R."/>
            <person name="Segarra C."/>
            <person name="Singh R.S."/>
            <person name="Sirot L."/>
            <person name="Sirota M."/>
            <person name="Sisneros N.B."/>
            <person name="Smith C.D."/>
            <person name="Smith T.F."/>
            <person name="Spieth J."/>
            <person name="Stage D.E."/>
            <person name="Stark A."/>
            <person name="Stephan W."/>
            <person name="Strausberg R.L."/>
            <person name="Strempel S."/>
            <person name="Sturgill D."/>
            <person name="Sutton G."/>
            <person name="Sutton G.G."/>
            <person name="Tao W."/>
            <person name="Teichmann S."/>
            <person name="Tobari Y.N."/>
            <person name="Tomimura Y."/>
            <person name="Tsolas J.M."/>
            <person name="Valente V.L."/>
            <person name="Venter E."/>
            <person name="Venter J.C."/>
            <person name="Vicario S."/>
            <person name="Vieira F.G."/>
            <person name="Vilella A.J."/>
            <person name="Villasante A."/>
            <person name="Walenz B."/>
            <person name="Wang J."/>
            <person name="Wasserman M."/>
            <person name="Watts T."/>
            <person name="Wilson D."/>
            <person name="Wilson R.K."/>
            <person name="Wing R.A."/>
            <person name="Wolfner M.F."/>
            <person name="Wong A."/>
            <person name="Wong G.K."/>
            <person name="Wu C.I."/>
            <person name="Wu G."/>
            <person name="Yamamoto D."/>
            <person name="Yang H.P."/>
            <person name="Yang S.P."/>
            <person name="Yorke J.A."/>
            <person name="Yoshida K."/>
            <person name="Zdobnov E."/>
            <person name="Zhang P."/>
            <person name="Zhang Y."/>
            <person name="Zimin A.V."/>
            <person name="Baldwin J."/>
            <person name="Abdouelleil A."/>
            <person name="Abdulkadir J."/>
            <person name="Abebe A."/>
            <person name="Abera B."/>
            <person name="Abreu J."/>
            <person name="Acer S.C."/>
            <person name="Aftuck L."/>
            <person name="Alexander A."/>
            <person name="An P."/>
            <person name="Anderson E."/>
            <person name="Anderson S."/>
            <person name="Arachi H."/>
            <person name="Azer M."/>
            <person name="Bachantsang P."/>
            <person name="Barry A."/>
            <person name="Bayul T."/>
            <person name="Berlin A."/>
            <person name="Bessette D."/>
            <person name="Bloom T."/>
            <person name="Blye J."/>
            <person name="Boguslavskiy L."/>
            <person name="Bonnet C."/>
            <person name="Boukhgalter B."/>
            <person name="Bourzgui I."/>
            <person name="Brown A."/>
            <person name="Cahill P."/>
            <person name="Channer S."/>
            <person name="Cheshatsang Y."/>
            <person name="Chuda L."/>
            <person name="Citroen M."/>
            <person name="Collymore A."/>
            <person name="Cooke P."/>
            <person name="Costello M."/>
            <person name="D'Aco K."/>
            <person name="Daza R."/>
            <person name="De Haan G."/>
            <person name="DeGray S."/>
            <person name="DeMaso C."/>
            <person name="Dhargay N."/>
            <person name="Dooley K."/>
            <person name="Dooley E."/>
            <person name="Doricent M."/>
            <person name="Dorje P."/>
            <person name="Dorjee K."/>
            <person name="Dupes A."/>
            <person name="Elong R."/>
            <person name="Falk J."/>
            <person name="Farina A."/>
            <person name="Faro S."/>
            <person name="Ferguson D."/>
            <person name="Fisher S."/>
            <person name="Foley C.D."/>
            <person name="Franke A."/>
            <person name="Friedrich D."/>
            <person name="Gadbois L."/>
            <person name="Gearin G."/>
            <person name="Gearin C.R."/>
            <person name="Giannoukos G."/>
            <person name="Goode T."/>
            <person name="Graham J."/>
            <person name="Grandbois E."/>
            <person name="Grewal S."/>
            <person name="Gyaltsen K."/>
            <person name="Hafez N."/>
            <person name="Hagos B."/>
            <person name="Hall J."/>
            <person name="Henson C."/>
            <person name="Hollinger A."/>
            <person name="Honan T."/>
            <person name="Huard M.D."/>
            <person name="Hughes L."/>
            <person name="Hurhula B."/>
            <person name="Husby M.E."/>
            <person name="Kamat A."/>
            <person name="Kanga B."/>
            <person name="Kashin S."/>
            <person name="Khazanovich D."/>
            <person name="Kisner P."/>
            <person name="Lance K."/>
            <person name="Lara M."/>
            <person name="Lee W."/>
            <person name="Lennon N."/>
            <person name="Letendre F."/>
            <person name="LeVine R."/>
            <person name="Lipovsky A."/>
            <person name="Liu X."/>
            <person name="Liu J."/>
            <person name="Liu S."/>
            <person name="Lokyitsang T."/>
            <person name="Lokyitsang Y."/>
            <person name="Lubonja R."/>
            <person name="Lui A."/>
            <person name="MacDonald P."/>
            <person name="Magnisalis V."/>
            <person name="Maru K."/>
            <person name="Matthews C."/>
            <person name="McCusker W."/>
            <person name="McDonough S."/>
            <person name="Mehta T."/>
            <person name="Meldrim J."/>
            <person name="Meneus L."/>
            <person name="Mihai O."/>
            <person name="Mihalev A."/>
            <person name="Mihova T."/>
            <person name="Mittelman R."/>
            <person name="Mlenga V."/>
            <person name="Montmayeur A."/>
            <person name="Mulrain L."/>
            <person name="Navidi A."/>
            <person name="Naylor J."/>
            <person name="Negash T."/>
            <person name="Nguyen T."/>
            <person name="Nguyen N."/>
            <person name="Nicol R."/>
            <person name="Norbu C."/>
            <person name="Norbu N."/>
            <person name="Novod N."/>
            <person name="O'Neill B."/>
            <person name="Osman S."/>
            <person name="Markiewicz E."/>
            <person name="Oyono O.L."/>
            <person name="Patti C."/>
            <person name="Phunkhang P."/>
            <person name="Pierre F."/>
            <person name="Priest M."/>
            <person name="Raghuraman S."/>
            <person name="Rege F."/>
            <person name="Reyes R."/>
            <person name="Rise C."/>
            <person name="Rogov P."/>
            <person name="Ross K."/>
            <person name="Ryan E."/>
            <person name="Settipalli S."/>
            <person name="Shea T."/>
            <person name="Sherpa N."/>
            <person name="Shi L."/>
            <person name="Shih D."/>
            <person name="Sparrow T."/>
            <person name="Spaulding J."/>
            <person name="Stalker J."/>
            <person name="Stange-Thomann N."/>
            <person name="Stavropoulos S."/>
            <person name="Stone C."/>
            <person name="Strader C."/>
            <person name="Tesfaye S."/>
            <person name="Thomson T."/>
            <person name="Thoulutsang Y."/>
            <person name="Thoulutsang D."/>
            <person name="Topham K."/>
            <person name="Topping I."/>
            <person name="Tsamla T."/>
            <person name="Vassiliev H."/>
            <person name="Vo A."/>
            <person name="Wangchuk T."/>
            <person name="Wangdi T."/>
            <person name="Weiand M."/>
            <person name="Wilkinson J."/>
            <person name="Wilson A."/>
            <person name="Yadav S."/>
            <person name="Young G."/>
            <person name="Yu Q."/>
            <person name="Zembek L."/>
            <person name="Zhong D."/>
            <person name="Zimmer A."/>
            <person name="Zwirko Z."/>
            <person name="Jaffe D.B."/>
            <person name="Alvarez P."/>
            <person name="Brockman W."/>
            <person name="Butler J."/>
            <person name="Chin C."/>
            <person name="Gnerre S."/>
            <person name="Grabherr M."/>
            <person name="Kleber M."/>
            <person name="Mauceli E."/>
            <person name="MacCallum I."/>
        </authorList>
    </citation>
    <scope>NUCLEOTIDE SEQUENCE [LARGE SCALE GENOMIC DNA]</scope>
    <source>
        <strain evidence="3">Tucson 15010-1051.87</strain>
    </source>
</reference>
<dbReference type="KEGG" id="dvi:6633712"/>
<proteinExistence type="predicted"/>
<gene>
    <name evidence="2" type="primary">Dvir\GJ16907</name>
    <name evidence="2" type="ORF">Dvir_GJ16907</name>
</gene>
<dbReference type="AlphaFoldDB" id="B4M735"/>
<dbReference type="Proteomes" id="UP000008792">
    <property type="component" value="Unassembled WGS sequence"/>
</dbReference>
<dbReference type="EMBL" id="CH940653">
    <property type="protein sequence ID" value="EDW62602.1"/>
    <property type="molecule type" value="Genomic_DNA"/>
</dbReference>
<sequence>MSQSPTSLSSQPERQPKRKRKHVVYSFQLEQHIHPLTKDLTVIACLPDGDLQSLEPINPQEERLYKMYICDTVGRLVKSIAFTESDYREVVNDFINSDCTDTDRNADAEENVAGNRDGHGNRKGTGGGDVSGKPGSQLAESSITLFMPYQQHIK</sequence>
<feature type="region of interest" description="Disordered" evidence="1">
    <location>
        <begin position="1"/>
        <end position="21"/>
    </location>
</feature>
<feature type="region of interest" description="Disordered" evidence="1">
    <location>
        <begin position="101"/>
        <end position="137"/>
    </location>
</feature>
<keyword evidence="3" id="KW-1185">Reference proteome</keyword>
<dbReference type="HOGENOM" id="CLU_1706127_0_0_1"/>
<dbReference type="InParanoid" id="B4M735"/>
<organism evidence="2 3">
    <name type="scientific">Drosophila virilis</name>
    <name type="common">Fruit fly</name>
    <dbReference type="NCBI Taxonomy" id="7244"/>
    <lineage>
        <taxon>Eukaryota</taxon>
        <taxon>Metazoa</taxon>
        <taxon>Ecdysozoa</taxon>
        <taxon>Arthropoda</taxon>
        <taxon>Hexapoda</taxon>
        <taxon>Insecta</taxon>
        <taxon>Pterygota</taxon>
        <taxon>Neoptera</taxon>
        <taxon>Endopterygota</taxon>
        <taxon>Diptera</taxon>
        <taxon>Brachycera</taxon>
        <taxon>Muscomorpha</taxon>
        <taxon>Ephydroidea</taxon>
        <taxon>Drosophilidae</taxon>
        <taxon>Drosophila</taxon>
    </lineage>
</organism>
<evidence type="ECO:0000256" key="1">
    <source>
        <dbReference type="SAM" id="MobiDB-lite"/>
    </source>
</evidence>
<feature type="compositionally biased region" description="Polar residues" evidence="1">
    <location>
        <begin position="1"/>
        <end position="13"/>
    </location>
</feature>